<feature type="region of interest" description="Disordered" evidence="1">
    <location>
        <begin position="1"/>
        <end position="93"/>
    </location>
</feature>
<reference evidence="2" key="1">
    <citation type="submission" date="2023-04" db="EMBL/GenBank/DDBJ databases">
        <authorList>
            <consortium name="ELIXIR-Norway"/>
        </authorList>
    </citation>
    <scope>NUCLEOTIDE SEQUENCE [LARGE SCALE GENOMIC DNA]</scope>
</reference>
<dbReference type="Proteomes" id="UP001176941">
    <property type="component" value="Chromosome 14"/>
</dbReference>
<accession>A0ABN8Y873</accession>
<name>A0ABN8Y873_RANTA</name>
<protein>
    <submittedName>
        <fullName evidence="2">Uncharacterized protein</fullName>
    </submittedName>
</protein>
<organism evidence="2 3">
    <name type="scientific">Rangifer tarandus platyrhynchus</name>
    <name type="common">Svalbard reindeer</name>
    <dbReference type="NCBI Taxonomy" id="3082113"/>
    <lineage>
        <taxon>Eukaryota</taxon>
        <taxon>Metazoa</taxon>
        <taxon>Chordata</taxon>
        <taxon>Craniata</taxon>
        <taxon>Vertebrata</taxon>
        <taxon>Euteleostomi</taxon>
        <taxon>Mammalia</taxon>
        <taxon>Eutheria</taxon>
        <taxon>Laurasiatheria</taxon>
        <taxon>Artiodactyla</taxon>
        <taxon>Ruminantia</taxon>
        <taxon>Pecora</taxon>
        <taxon>Cervidae</taxon>
        <taxon>Odocoileinae</taxon>
        <taxon>Rangifer</taxon>
    </lineage>
</organism>
<evidence type="ECO:0000313" key="3">
    <source>
        <dbReference type="Proteomes" id="UP001176941"/>
    </source>
</evidence>
<proteinExistence type="predicted"/>
<dbReference type="EMBL" id="OX459950">
    <property type="protein sequence ID" value="CAI9156663.1"/>
    <property type="molecule type" value="Genomic_DNA"/>
</dbReference>
<evidence type="ECO:0000256" key="1">
    <source>
        <dbReference type="SAM" id="MobiDB-lite"/>
    </source>
</evidence>
<evidence type="ECO:0000313" key="2">
    <source>
        <dbReference type="EMBL" id="CAI9156663.1"/>
    </source>
</evidence>
<keyword evidence="3" id="KW-1185">Reference proteome</keyword>
<feature type="compositionally biased region" description="Basic and acidic residues" evidence="1">
    <location>
        <begin position="8"/>
        <end position="22"/>
    </location>
</feature>
<sequence length="93" mass="10079">MRSNVQALRDRGGPSGRQERLWDGGQCFQGAPGWSRSSPWGPQSRKGASTVLPPPEVLGSPRYQGAAELRAPNQYRGPRRWSGRQPPGQPGSA</sequence>
<gene>
    <name evidence="2" type="ORF">MRATA1EN1_LOCUS5625</name>
</gene>